<dbReference type="PANTHER" id="PTHR28173">
    <property type="entry name" value="RIBONUCLEASES P/MRP PROTEIN SUBUNIT POP8"/>
    <property type="match status" value="1"/>
</dbReference>
<dbReference type="Pfam" id="PF20976">
    <property type="entry name" value="Pop8"/>
    <property type="match status" value="1"/>
</dbReference>
<evidence type="ECO:0000313" key="4">
    <source>
        <dbReference type="Proteomes" id="UP001303889"/>
    </source>
</evidence>
<gene>
    <name evidence="3" type="ORF">C8A05DRAFT_12775</name>
</gene>
<proteinExistence type="predicted"/>
<evidence type="ECO:0000259" key="2">
    <source>
        <dbReference type="Pfam" id="PF20976"/>
    </source>
</evidence>
<evidence type="ECO:0000313" key="3">
    <source>
        <dbReference type="EMBL" id="KAK3905412.1"/>
    </source>
</evidence>
<reference evidence="3" key="1">
    <citation type="journal article" date="2023" name="Mol. Phylogenet. Evol.">
        <title>Genome-scale phylogeny and comparative genomics of the fungal order Sordariales.</title>
        <authorList>
            <person name="Hensen N."/>
            <person name="Bonometti L."/>
            <person name="Westerberg I."/>
            <person name="Brannstrom I.O."/>
            <person name="Guillou S."/>
            <person name="Cros-Aarteil S."/>
            <person name="Calhoun S."/>
            <person name="Haridas S."/>
            <person name="Kuo A."/>
            <person name="Mondo S."/>
            <person name="Pangilinan J."/>
            <person name="Riley R."/>
            <person name="LaButti K."/>
            <person name="Andreopoulos B."/>
            <person name="Lipzen A."/>
            <person name="Chen C."/>
            <person name="Yan M."/>
            <person name="Daum C."/>
            <person name="Ng V."/>
            <person name="Clum A."/>
            <person name="Steindorff A."/>
            <person name="Ohm R.A."/>
            <person name="Martin F."/>
            <person name="Silar P."/>
            <person name="Natvig D.O."/>
            <person name="Lalanne C."/>
            <person name="Gautier V."/>
            <person name="Ament-Velasquez S.L."/>
            <person name="Kruys A."/>
            <person name="Hutchinson M.I."/>
            <person name="Powell A.J."/>
            <person name="Barry K."/>
            <person name="Miller A.N."/>
            <person name="Grigoriev I.V."/>
            <person name="Debuchy R."/>
            <person name="Gladieux P."/>
            <person name="Hiltunen Thoren M."/>
            <person name="Johannesson H."/>
        </authorList>
    </citation>
    <scope>NUCLEOTIDE SEQUENCE</scope>
    <source>
        <strain evidence="3">CBS 103.79</strain>
    </source>
</reference>
<reference evidence="3" key="2">
    <citation type="submission" date="2023-05" db="EMBL/GenBank/DDBJ databases">
        <authorList>
            <consortium name="Lawrence Berkeley National Laboratory"/>
            <person name="Steindorff A."/>
            <person name="Hensen N."/>
            <person name="Bonometti L."/>
            <person name="Westerberg I."/>
            <person name="Brannstrom I.O."/>
            <person name="Guillou S."/>
            <person name="Cros-Aarteil S."/>
            <person name="Calhoun S."/>
            <person name="Haridas S."/>
            <person name="Kuo A."/>
            <person name="Mondo S."/>
            <person name="Pangilinan J."/>
            <person name="Riley R."/>
            <person name="Labutti K."/>
            <person name="Andreopoulos B."/>
            <person name="Lipzen A."/>
            <person name="Chen C."/>
            <person name="Yanf M."/>
            <person name="Daum C."/>
            <person name="Ng V."/>
            <person name="Clum A."/>
            <person name="Ohm R."/>
            <person name="Martin F."/>
            <person name="Silar P."/>
            <person name="Natvig D."/>
            <person name="Lalanne C."/>
            <person name="Gautier V."/>
            <person name="Ament-Velasquez S.L."/>
            <person name="Kruys A."/>
            <person name="Hutchinson M.I."/>
            <person name="Powell A.J."/>
            <person name="Barry K."/>
            <person name="Miller A.N."/>
            <person name="Grigoriev I.V."/>
            <person name="Debuchy R."/>
            <person name="Gladieux P."/>
            <person name="Thoren M.H."/>
            <person name="Johannesson H."/>
        </authorList>
    </citation>
    <scope>NUCLEOTIDE SEQUENCE</scope>
    <source>
        <strain evidence="3">CBS 103.79</strain>
    </source>
</reference>
<evidence type="ECO:0000256" key="1">
    <source>
        <dbReference type="SAM" id="MobiDB-lite"/>
    </source>
</evidence>
<dbReference type="GO" id="GO:0000171">
    <property type="term" value="F:ribonuclease MRP activity"/>
    <property type="evidence" value="ECO:0007669"/>
    <property type="project" value="TreeGrafter"/>
</dbReference>
<dbReference type="GO" id="GO:0000172">
    <property type="term" value="C:ribonuclease MRP complex"/>
    <property type="evidence" value="ECO:0007669"/>
    <property type="project" value="InterPro"/>
</dbReference>
<protein>
    <recommendedName>
        <fullName evidence="2">Ribonucleases P/MRP subunit Pop8-like domain-containing protein</fullName>
    </recommendedName>
</protein>
<dbReference type="EMBL" id="MU855359">
    <property type="protein sequence ID" value="KAK3905412.1"/>
    <property type="molecule type" value="Genomic_DNA"/>
</dbReference>
<dbReference type="Proteomes" id="UP001303889">
    <property type="component" value="Unassembled WGS sequence"/>
</dbReference>
<dbReference type="PANTHER" id="PTHR28173:SF1">
    <property type="entry name" value="RIBONUCLEASES P_MRP PROTEIN SUBUNIT POP8"/>
    <property type="match status" value="1"/>
</dbReference>
<sequence>MDLDPTPLTATTPTATKSKPPQTTLTLPTPFSYAHLTLLPSPSSPQPILDTLQVRAYLSTALRQFLGDTGAAIPLDILFLTDLQSQSQSSPSSPPPSVWVRLPRADLAAFAAGVTAFGGLAVPSGGGGKMVLQLKGCGDWLGALVGRDDEAGLWE</sequence>
<dbReference type="GO" id="GO:0005655">
    <property type="term" value="C:nucleolar ribonuclease P complex"/>
    <property type="evidence" value="ECO:0007669"/>
    <property type="project" value="InterPro"/>
</dbReference>
<dbReference type="GO" id="GO:0004526">
    <property type="term" value="F:ribonuclease P activity"/>
    <property type="evidence" value="ECO:0007669"/>
    <property type="project" value="TreeGrafter"/>
</dbReference>
<feature type="domain" description="Ribonucleases P/MRP subunit Pop8-like" evidence="2">
    <location>
        <begin position="30"/>
        <end position="117"/>
    </location>
</feature>
<dbReference type="GO" id="GO:0008033">
    <property type="term" value="P:tRNA processing"/>
    <property type="evidence" value="ECO:0007669"/>
    <property type="project" value="InterPro"/>
</dbReference>
<feature type="region of interest" description="Disordered" evidence="1">
    <location>
        <begin position="1"/>
        <end position="24"/>
    </location>
</feature>
<dbReference type="GO" id="GO:0000294">
    <property type="term" value="P:nuclear-transcribed mRNA catabolic process, RNase MRP-dependent"/>
    <property type="evidence" value="ECO:0007669"/>
    <property type="project" value="TreeGrafter"/>
</dbReference>
<organism evidence="3 4">
    <name type="scientific">Staphylotrichum tortipilum</name>
    <dbReference type="NCBI Taxonomy" id="2831512"/>
    <lineage>
        <taxon>Eukaryota</taxon>
        <taxon>Fungi</taxon>
        <taxon>Dikarya</taxon>
        <taxon>Ascomycota</taxon>
        <taxon>Pezizomycotina</taxon>
        <taxon>Sordariomycetes</taxon>
        <taxon>Sordariomycetidae</taxon>
        <taxon>Sordariales</taxon>
        <taxon>Chaetomiaceae</taxon>
        <taxon>Staphylotrichum</taxon>
    </lineage>
</organism>
<dbReference type="InterPro" id="IPR049128">
    <property type="entry name" value="Pop8-like_dom"/>
</dbReference>
<keyword evidence="4" id="KW-1185">Reference proteome</keyword>
<name>A0AAN6MTI0_9PEZI</name>
<dbReference type="InterPro" id="IPR020347">
    <property type="entry name" value="Pop8"/>
</dbReference>
<comment type="caution">
    <text evidence="3">The sequence shown here is derived from an EMBL/GenBank/DDBJ whole genome shotgun (WGS) entry which is preliminary data.</text>
</comment>
<dbReference type="AlphaFoldDB" id="A0AAN6MTI0"/>
<dbReference type="GO" id="GO:0034965">
    <property type="term" value="P:intronic box C/D snoRNA processing"/>
    <property type="evidence" value="ECO:0007669"/>
    <property type="project" value="TreeGrafter"/>
</dbReference>
<accession>A0AAN6MTI0</accession>